<organism evidence="6">
    <name type="scientific">Serpula lacrymans var. lacrymans (strain S7.9)</name>
    <name type="common">Dry rot fungus</name>
    <dbReference type="NCBI Taxonomy" id="578457"/>
    <lineage>
        <taxon>Eukaryota</taxon>
        <taxon>Fungi</taxon>
        <taxon>Dikarya</taxon>
        <taxon>Basidiomycota</taxon>
        <taxon>Agaricomycotina</taxon>
        <taxon>Agaricomycetes</taxon>
        <taxon>Agaricomycetidae</taxon>
        <taxon>Boletales</taxon>
        <taxon>Coniophorineae</taxon>
        <taxon>Serpulaceae</taxon>
        <taxon>Serpula</taxon>
    </lineage>
</organism>
<dbReference type="PANTHER" id="PTHR13031:SF0">
    <property type="entry name" value="RIBONUCLEASE P PROTEIN SUBUNIT P30"/>
    <property type="match status" value="1"/>
</dbReference>
<dbReference type="GO" id="GO:0003723">
    <property type="term" value="F:RNA binding"/>
    <property type="evidence" value="ECO:0007669"/>
    <property type="project" value="TreeGrafter"/>
</dbReference>
<feature type="compositionally biased region" description="Low complexity" evidence="4">
    <location>
        <begin position="13"/>
        <end position="33"/>
    </location>
</feature>
<feature type="region of interest" description="Disordered" evidence="4">
    <location>
        <begin position="340"/>
        <end position="413"/>
    </location>
</feature>
<feature type="region of interest" description="Disordered" evidence="4">
    <location>
        <begin position="297"/>
        <end position="316"/>
    </location>
</feature>
<evidence type="ECO:0000256" key="2">
    <source>
        <dbReference type="ARBA" id="ARBA00007331"/>
    </source>
</evidence>
<evidence type="ECO:0008006" key="7">
    <source>
        <dbReference type="Google" id="ProtNLM"/>
    </source>
</evidence>
<dbReference type="AlphaFoldDB" id="F8PA90"/>
<protein>
    <recommendedName>
        <fullName evidence="7">PHP domain-like protein</fullName>
    </recommendedName>
</protein>
<dbReference type="SUPFAM" id="SSF89550">
    <property type="entry name" value="PHP domain-like"/>
    <property type="match status" value="1"/>
</dbReference>
<proteinExistence type="inferred from homology"/>
<accession>F8PA90</accession>
<sequence>MFFDLNVPVPDIGPSGLSQPKKGKGKQPQAQGEPLLHTLGQVRAIEARIDLLVHLGYSVIAFNQTVHKKIDPKNHTNILNGLITQLKRRQGVVFLKRLTIILDDDSEKGFGLTNANTSLVDPYDVISLAPTTATTFSLACLTHSLPSPLTAHIISLPLSLPRLPFQLKHTLVRTAIKNGAVFEINYAGAIGGEVEASIVQISGGESGVSAKRNWWAAAREVVRVTKGKGLVVSGDVTGEADYRAPRDITNLISLLGLPQNVAHDASTATAKSLIVRCRTRKTYRAVLSEPKLVMPKAAEESYLSSPTPLPTESVLGSHLERDTKLSQAFEQLQTPIISSDIPSLLDPSITKQDGLSQESKKRVRDEDDELGGLHNKQVVRSKGPHENATTDLNENESARRKKKKKKDKMGGTS</sequence>
<dbReference type="KEGG" id="sla:SERLADRAFT_363845"/>
<evidence type="ECO:0000256" key="1">
    <source>
        <dbReference type="ARBA" id="ARBA00004123"/>
    </source>
</evidence>
<dbReference type="RefSeq" id="XP_007323522.1">
    <property type="nucleotide sequence ID" value="XM_007323460.1"/>
</dbReference>
<evidence type="ECO:0000256" key="4">
    <source>
        <dbReference type="SAM" id="MobiDB-lite"/>
    </source>
</evidence>
<comment type="similarity">
    <text evidence="2">Belongs to the eukaryotic/archaeal RNase P protein component 3 family.</text>
</comment>
<dbReference type="InterPro" id="IPR016195">
    <property type="entry name" value="Pol/histidinol_Pase-like"/>
</dbReference>
<evidence type="ECO:0000313" key="6">
    <source>
        <dbReference type="Proteomes" id="UP000008064"/>
    </source>
</evidence>
<reference evidence="6" key="1">
    <citation type="journal article" date="2011" name="Science">
        <title>The plant cell wall-decomposing machinery underlies the functional diversity of forest fungi.</title>
        <authorList>
            <person name="Eastwood D.C."/>
            <person name="Floudas D."/>
            <person name="Binder M."/>
            <person name="Majcherczyk A."/>
            <person name="Schneider P."/>
            <person name="Aerts A."/>
            <person name="Asiegbu F.O."/>
            <person name="Baker S.E."/>
            <person name="Barry K."/>
            <person name="Bendiksby M."/>
            <person name="Blumentritt M."/>
            <person name="Coutinho P.M."/>
            <person name="Cullen D."/>
            <person name="de Vries R.P."/>
            <person name="Gathman A."/>
            <person name="Goodell B."/>
            <person name="Henrissat B."/>
            <person name="Ihrmark K."/>
            <person name="Kauserud H."/>
            <person name="Kohler A."/>
            <person name="LaButti K."/>
            <person name="Lapidus A."/>
            <person name="Lavin J.L."/>
            <person name="Lee Y.-H."/>
            <person name="Lindquist E."/>
            <person name="Lilly W."/>
            <person name="Lucas S."/>
            <person name="Morin E."/>
            <person name="Murat C."/>
            <person name="Oguiza J.A."/>
            <person name="Park J."/>
            <person name="Pisabarro A.G."/>
            <person name="Riley R."/>
            <person name="Rosling A."/>
            <person name="Salamov A."/>
            <person name="Schmidt O."/>
            <person name="Schmutz J."/>
            <person name="Skrede I."/>
            <person name="Stenlid J."/>
            <person name="Wiebenga A."/>
            <person name="Xie X."/>
            <person name="Kuees U."/>
            <person name="Hibbett D.S."/>
            <person name="Hoffmeister D."/>
            <person name="Hoegberg N."/>
            <person name="Martin F."/>
            <person name="Grigoriev I.V."/>
            <person name="Watkinson S.C."/>
        </authorList>
    </citation>
    <scope>NUCLEOTIDE SEQUENCE [LARGE SCALE GENOMIC DNA]</scope>
    <source>
        <strain evidence="6">S7.9</strain>
    </source>
</reference>
<evidence type="ECO:0000313" key="5">
    <source>
        <dbReference type="EMBL" id="EGO20087.1"/>
    </source>
</evidence>
<dbReference type="GO" id="GO:0005655">
    <property type="term" value="C:nucleolar ribonuclease P complex"/>
    <property type="evidence" value="ECO:0007669"/>
    <property type="project" value="TreeGrafter"/>
</dbReference>
<dbReference type="InterPro" id="IPR002738">
    <property type="entry name" value="RNase_P_p30"/>
</dbReference>
<dbReference type="OrthoDB" id="17948at2759"/>
<dbReference type="EMBL" id="GL945442">
    <property type="protein sequence ID" value="EGO20087.1"/>
    <property type="molecule type" value="Genomic_DNA"/>
</dbReference>
<dbReference type="GO" id="GO:0008033">
    <property type="term" value="P:tRNA processing"/>
    <property type="evidence" value="ECO:0007669"/>
    <property type="project" value="UniProtKB-KW"/>
</dbReference>
<keyword evidence="3" id="KW-0819">tRNA processing</keyword>
<name>F8PA90_SERL9</name>
<gene>
    <name evidence="5" type="ORF">SERLADRAFT_363845</name>
</gene>
<dbReference type="Pfam" id="PF01876">
    <property type="entry name" value="RNase_P_p30"/>
    <property type="match status" value="1"/>
</dbReference>
<dbReference type="Proteomes" id="UP000008064">
    <property type="component" value="Unassembled WGS sequence"/>
</dbReference>
<dbReference type="Gene3D" id="3.20.20.140">
    <property type="entry name" value="Metal-dependent hydrolases"/>
    <property type="match status" value="1"/>
</dbReference>
<comment type="subcellular location">
    <subcellularLocation>
        <location evidence="1">Nucleus</location>
    </subcellularLocation>
</comment>
<feature type="region of interest" description="Disordered" evidence="4">
    <location>
        <begin position="1"/>
        <end position="33"/>
    </location>
</feature>
<dbReference type="PANTHER" id="PTHR13031">
    <property type="entry name" value="RIBONUCLEASE P SUBUNIT P30"/>
    <property type="match status" value="1"/>
</dbReference>
<evidence type="ECO:0000256" key="3">
    <source>
        <dbReference type="ARBA" id="ARBA00022694"/>
    </source>
</evidence>
<dbReference type="GeneID" id="18810013"/>
<dbReference type="HOGENOM" id="CLU_041468_0_0_1"/>